<evidence type="ECO:0000313" key="1">
    <source>
        <dbReference type="EMBL" id="GAA2378442.1"/>
    </source>
</evidence>
<comment type="caution">
    <text evidence="1">The sequence shown here is derived from an EMBL/GenBank/DDBJ whole genome shotgun (WGS) entry which is preliminary data.</text>
</comment>
<evidence type="ECO:0000313" key="2">
    <source>
        <dbReference type="Proteomes" id="UP001501444"/>
    </source>
</evidence>
<proteinExistence type="predicted"/>
<organism evidence="1 2">
    <name type="scientific">Dactylosporangium salmoneum</name>
    <dbReference type="NCBI Taxonomy" id="53361"/>
    <lineage>
        <taxon>Bacteria</taxon>
        <taxon>Bacillati</taxon>
        <taxon>Actinomycetota</taxon>
        <taxon>Actinomycetes</taxon>
        <taxon>Micromonosporales</taxon>
        <taxon>Micromonosporaceae</taxon>
        <taxon>Dactylosporangium</taxon>
    </lineage>
</organism>
<name>A0ABN3HFG7_9ACTN</name>
<protein>
    <submittedName>
        <fullName evidence="1">Uncharacterized protein</fullName>
    </submittedName>
</protein>
<reference evidence="1 2" key="1">
    <citation type="journal article" date="2019" name="Int. J. Syst. Evol. Microbiol.">
        <title>The Global Catalogue of Microorganisms (GCM) 10K type strain sequencing project: providing services to taxonomists for standard genome sequencing and annotation.</title>
        <authorList>
            <consortium name="The Broad Institute Genomics Platform"/>
            <consortium name="The Broad Institute Genome Sequencing Center for Infectious Disease"/>
            <person name="Wu L."/>
            <person name="Ma J."/>
        </authorList>
    </citation>
    <scope>NUCLEOTIDE SEQUENCE [LARGE SCALE GENOMIC DNA]</scope>
    <source>
        <strain evidence="1 2">JCM 3272</strain>
    </source>
</reference>
<dbReference type="Proteomes" id="UP001501444">
    <property type="component" value="Unassembled WGS sequence"/>
</dbReference>
<gene>
    <name evidence="1" type="ORF">GCM10010170_084500</name>
</gene>
<sequence length="59" mass="6199">MFEDDEQRQAHAVDQLIVTGHPVIAAHADTVPTCAAPSSDIDVLLDAETAGCVSLPLSR</sequence>
<dbReference type="EMBL" id="BAAARV010000084">
    <property type="protein sequence ID" value="GAA2378442.1"/>
    <property type="molecule type" value="Genomic_DNA"/>
</dbReference>
<accession>A0ABN3HFG7</accession>
<keyword evidence="2" id="KW-1185">Reference proteome</keyword>